<accession>A0A5B9W5Z1</accession>
<sequence>MHWLVLLAASLGQVAPPNPAPMMPATAPAPVAESSGPAAAATAAVESAVADAAAPEVSFGAPVVPMVPAAAPYGAAAPNFNEARGLFESDHAFDGFVGPMTDPIQAKDARSLTEARFLFLSNWARPGTPVVGRGTYQVYALQLRLAVTERLQLFADKDGIVRFSPNPGRSVTGLANLAAGAKYVFIRDVEDQFLFSGAVQYEAPTGYANIFQNQGSGLLGVYGIFAKQFGDNLHIQGQFGQNIAMQTQQNGYFYTHLHADYRLGKFVPFFEANWFYYNQGAHYLPASIGMEGAGFINLGTSGFTGDSIVTLAPGFKYDFNQHLELGTCYQFPVSPEHKSLYGDQLIVDLILRY</sequence>
<name>A0A5B9W5Z1_9BACT</name>
<dbReference type="Proteomes" id="UP000324233">
    <property type="component" value="Chromosome"/>
</dbReference>
<evidence type="ECO:0000313" key="1">
    <source>
        <dbReference type="EMBL" id="QEH35634.1"/>
    </source>
</evidence>
<evidence type="ECO:0000313" key="2">
    <source>
        <dbReference type="Proteomes" id="UP000324233"/>
    </source>
</evidence>
<gene>
    <name evidence="1" type="ORF">OJF2_41870</name>
</gene>
<reference evidence="1 2" key="1">
    <citation type="submission" date="2019-08" db="EMBL/GenBank/DDBJ databases">
        <title>Deep-cultivation of Planctomycetes and their phenomic and genomic characterization uncovers novel biology.</title>
        <authorList>
            <person name="Wiegand S."/>
            <person name="Jogler M."/>
            <person name="Boedeker C."/>
            <person name="Pinto D."/>
            <person name="Vollmers J."/>
            <person name="Rivas-Marin E."/>
            <person name="Kohn T."/>
            <person name="Peeters S.H."/>
            <person name="Heuer A."/>
            <person name="Rast P."/>
            <person name="Oberbeckmann S."/>
            <person name="Bunk B."/>
            <person name="Jeske O."/>
            <person name="Meyerdierks A."/>
            <person name="Storesund J.E."/>
            <person name="Kallscheuer N."/>
            <person name="Luecker S."/>
            <person name="Lage O.M."/>
            <person name="Pohl T."/>
            <person name="Merkel B.J."/>
            <person name="Hornburger P."/>
            <person name="Mueller R.-W."/>
            <person name="Bruemmer F."/>
            <person name="Labrenz M."/>
            <person name="Spormann A.M."/>
            <person name="Op den Camp H."/>
            <person name="Overmann J."/>
            <person name="Amann R."/>
            <person name="Jetten M.S.M."/>
            <person name="Mascher T."/>
            <person name="Medema M.H."/>
            <person name="Devos D.P."/>
            <person name="Kaster A.-K."/>
            <person name="Ovreas L."/>
            <person name="Rohde M."/>
            <person name="Galperin M.Y."/>
            <person name="Jogler C."/>
        </authorList>
    </citation>
    <scope>NUCLEOTIDE SEQUENCE [LARGE SCALE GENOMIC DNA]</scope>
    <source>
        <strain evidence="1 2">OJF2</strain>
    </source>
</reference>
<proteinExistence type="predicted"/>
<protein>
    <submittedName>
        <fullName evidence="1">Uncharacterized protein</fullName>
    </submittedName>
</protein>
<dbReference type="KEGG" id="agv:OJF2_41870"/>
<dbReference type="RefSeq" id="WP_148595414.1">
    <property type="nucleotide sequence ID" value="NZ_CP042997.1"/>
</dbReference>
<organism evidence="1 2">
    <name type="scientific">Aquisphaera giovannonii</name>
    <dbReference type="NCBI Taxonomy" id="406548"/>
    <lineage>
        <taxon>Bacteria</taxon>
        <taxon>Pseudomonadati</taxon>
        <taxon>Planctomycetota</taxon>
        <taxon>Planctomycetia</taxon>
        <taxon>Isosphaerales</taxon>
        <taxon>Isosphaeraceae</taxon>
        <taxon>Aquisphaera</taxon>
    </lineage>
</organism>
<keyword evidence="2" id="KW-1185">Reference proteome</keyword>
<dbReference type="OrthoDB" id="7339425at2"/>
<dbReference type="AlphaFoldDB" id="A0A5B9W5Z1"/>
<dbReference type="EMBL" id="CP042997">
    <property type="protein sequence ID" value="QEH35634.1"/>
    <property type="molecule type" value="Genomic_DNA"/>
</dbReference>